<sequence>MIKEALLLDLYGILSFNMYNSYLKIITIKMKKITRVLYFGFLCFAIFISTSCSSDEKTDPNDEQFDDGDDGTNTVSKPLLNSVNTSNWILMFEDNFDKFEPTKWTKNNSARSRAARPGIGINQWFWKPENVSYRDGNLILKSKKVANDVLHCGGVFTNNLFEFKYGYIEAKIDIAETLFGTHTALWLQGDNMGNIDGTGNDGAEIDVFESAWIGDFTKSVVHIDGYGASHKANTRQYDTPGIHSGYHIYGLLWNEDMLEVYYDGKFKTRYQGIWVPHVEEFLWISTGASFGGAANSNFSSRSIGDYTEAKVDYIRVWRMD</sequence>
<dbReference type="EMBL" id="SIRT01000001">
    <property type="protein sequence ID" value="TBN06849.1"/>
    <property type="molecule type" value="Genomic_DNA"/>
</dbReference>
<comment type="similarity">
    <text evidence="1">Belongs to the glycosyl hydrolase 16 family.</text>
</comment>
<reference evidence="4 5" key="1">
    <citation type="submission" date="2019-02" db="EMBL/GenBank/DDBJ databases">
        <title>Hyunsoonleella sp., isolated from marine sediment.</title>
        <authorList>
            <person name="Liu B.-T."/>
        </authorList>
    </citation>
    <scope>NUCLEOTIDE SEQUENCE [LARGE SCALE GENOMIC DNA]</scope>
    <source>
        <strain evidence="4 5">T58</strain>
    </source>
</reference>
<feature type="domain" description="GH16" evidence="3">
    <location>
        <begin position="54"/>
        <end position="320"/>
    </location>
</feature>
<dbReference type="InterPro" id="IPR000757">
    <property type="entry name" value="Beta-glucanase-like"/>
</dbReference>
<proteinExistence type="inferred from homology"/>
<keyword evidence="4" id="KW-0378">Hydrolase</keyword>
<keyword evidence="5" id="KW-1185">Reference proteome</keyword>
<dbReference type="AlphaFoldDB" id="A0A4Q9FHQ6"/>
<feature type="region of interest" description="Disordered" evidence="2">
    <location>
        <begin position="54"/>
        <end position="73"/>
    </location>
</feature>
<name>A0A4Q9FHQ6_9FLAO</name>
<accession>A0A4Q9FHQ6</accession>
<dbReference type="GO" id="GO:0005975">
    <property type="term" value="P:carbohydrate metabolic process"/>
    <property type="evidence" value="ECO:0007669"/>
    <property type="project" value="InterPro"/>
</dbReference>
<dbReference type="Gene3D" id="2.60.120.200">
    <property type="match status" value="1"/>
</dbReference>
<comment type="caution">
    <text evidence="4">The sequence shown here is derived from an EMBL/GenBank/DDBJ whole genome shotgun (WGS) entry which is preliminary data.</text>
</comment>
<feature type="compositionally biased region" description="Acidic residues" evidence="2">
    <location>
        <begin position="61"/>
        <end position="70"/>
    </location>
</feature>
<organism evidence="4 5">
    <name type="scientific">Hyunsoonleella flava</name>
    <dbReference type="NCBI Taxonomy" id="2527939"/>
    <lineage>
        <taxon>Bacteria</taxon>
        <taxon>Pseudomonadati</taxon>
        <taxon>Bacteroidota</taxon>
        <taxon>Flavobacteriia</taxon>
        <taxon>Flavobacteriales</taxon>
        <taxon>Flavobacteriaceae</taxon>
    </lineage>
</organism>
<dbReference type="Pfam" id="PF00722">
    <property type="entry name" value="Glyco_hydro_16"/>
    <property type="match status" value="1"/>
</dbReference>
<dbReference type="OrthoDB" id="973752at2"/>
<evidence type="ECO:0000256" key="1">
    <source>
        <dbReference type="ARBA" id="ARBA00006865"/>
    </source>
</evidence>
<dbReference type="SUPFAM" id="SSF49899">
    <property type="entry name" value="Concanavalin A-like lectins/glucanases"/>
    <property type="match status" value="1"/>
</dbReference>
<evidence type="ECO:0000259" key="3">
    <source>
        <dbReference type="PROSITE" id="PS51762"/>
    </source>
</evidence>
<dbReference type="Proteomes" id="UP000291142">
    <property type="component" value="Unassembled WGS sequence"/>
</dbReference>
<dbReference type="InterPro" id="IPR050546">
    <property type="entry name" value="Glycosyl_Hydrlase_16"/>
</dbReference>
<dbReference type="PROSITE" id="PS51762">
    <property type="entry name" value="GH16_2"/>
    <property type="match status" value="1"/>
</dbReference>
<dbReference type="PANTHER" id="PTHR10963">
    <property type="entry name" value="GLYCOSYL HYDROLASE-RELATED"/>
    <property type="match status" value="1"/>
</dbReference>
<dbReference type="PANTHER" id="PTHR10963:SF55">
    <property type="entry name" value="GLYCOSIDE HYDROLASE FAMILY 16 PROTEIN"/>
    <property type="match status" value="1"/>
</dbReference>
<protein>
    <submittedName>
        <fullName evidence="4">Glycosyl hydrolase family protein</fullName>
    </submittedName>
</protein>
<dbReference type="GO" id="GO:0004553">
    <property type="term" value="F:hydrolase activity, hydrolyzing O-glycosyl compounds"/>
    <property type="evidence" value="ECO:0007669"/>
    <property type="project" value="InterPro"/>
</dbReference>
<evidence type="ECO:0000313" key="4">
    <source>
        <dbReference type="EMBL" id="TBN06849.1"/>
    </source>
</evidence>
<evidence type="ECO:0000313" key="5">
    <source>
        <dbReference type="Proteomes" id="UP000291142"/>
    </source>
</evidence>
<gene>
    <name evidence="4" type="ORF">EYD45_02905</name>
</gene>
<evidence type="ECO:0000256" key="2">
    <source>
        <dbReference type="SAM" id="MobiDB-lite"/>
    </source>
</evidence>
<dbReference type="InterPro" id="IPR013320">
    <property type="entry name" value="ConA-like_dom_sf"/>
</dbReference>